<organism evidence="1 2">
    <name type="scientific">Rodentibacter pneumotropicus</name>
    <dbReference type="NCBI Taxonomy" id="758"/>
    <lineage>
        <taxon>Bacteria</taxon>
        <taxon>Pseudomonadati</taxon>
        <taxon>Pseudomonadota</taxon>
        <taxon>Gammaproteobacteria</taxon>
        <taxon>Pasteurellales</taxon>
        <taxon>Pasteurellaceae</taxon>
        <taxon>Rodentibacter</taxon>
    </lineage>
</organism>
<evidence type="ECO:0000313" key="1">
    <source>
        <dbReference type="EMBL" id="VEH66925.1"/>
    </source>
</evidence>
<evidence type="ECO:0000313" key="2">
    <source>
        <dbReference type="Proteomes" id="UP000278733"/>
    </source>
</evidence>
<dbReference type="Gene3D" id="1.10.150.20">
    <property type="entry name" value="5' to 3' exonuclease, C-terminal subdomain"/>
    <property type="match status" value="1"/>
</dbReference>
<gene>
    <name evidence="1" type="primary">nusA_4</name>
    <name evidence="1" type="ORF">NCTC8284_02108</name>
</gene>
<dbReference type="KEGG" id="rpne:NCTC8284_02108"/>
<dbReference type="AlphaFoldDB" id="A0A3S4W228"/>
<reference evidence="1 2" key="1">
    <citation type="submission" date="2018-12" db="EMBL/GenBank/DDBJ databases">
        <authorList>
            <consortium name="Pathogen Informatics"/>
        </authorList>
    </citation>
    <scope>NUCLEOTIDE SEQUENCE [LARGE SCALE GENOMIC DNA]</scope>
    <source>
        <strain evidence="1 2">NCTC8284</strain>
    </source>
</reference>
<sequence length="49" mass="5472">MPVSELTAIDGLEDEDLIEELQTRAKNAITAVAVAEEETLKRQILKNVY</sequence>
<dbReference type="Proteomes" id="UP000278733">
    <property type="component" value="Chromosome"/>
</dbReference>
<accession>A0A3S4W228</accession>
<dbReference type="EMBL" id="LR134405">
    <property type="protein sequence ID" value="VEH66925.1"/>
    <property type="molecule type" value="Genomic_DNA"/>
</dbReference>
<proteinExistence type="predicted"/>
<protein>
    <submittedName>
        <fullName evidence="1">Transcription elongation protein NusA</fullName>
    </submittedName>
</protein>
<name>A0A3S4W228_9PAST</name>